<reference evidence="1 2" key="1">
    <citation type="journal article" date="2011" name="Nature">
        <title>Genome sequencing reveals insights into physiology and longevity of the naked mole rat.</title>
        <authorList>
            <person name="Kim E.B."/>
            <person name="Fang X."/>
            <person name="Fushan A.A."/>
            <person name="Huang Z."/>
            <person name="Lobanov A.V."/>
            <person name="Han L."/>
            <person name="Marino S.M."/>
            <person name="Sun X."/>
            <person name="Turanov A.A."/>
            <person name="Yang P."/>
            <person name="Yim S.H."/>
            <person name="Zhao X."/>
            <person name="Kasaikina M.V."/>
            <person name="Stoletzki N."/>
            <person name="Peng C."/>
            <person name="Polak P."/>
            <person name="Xiong Z."/>
            <person name="Kiezun A."/>
            <person name="Zhu Y."/>
            <person name="Chen Y."/>
            <person name="Kryukov G.V."/>
            <person name="Zhang Q."/>
            <person name="Peshkin L."/>
            <person name="Yang L."/>
            <person name="Bronson R.T."/>
            <person name="Buffenstein R."/>
            <person name="Wang B."/>
            <person name="Han C."/>
            <person name="Li Q."/>
            <person name="Chen L."/>
            <person name="Zhao W."/>
            <person name="Sunyaev S.R."/>
            <person name="Park T.J."/>
            <person name="Zhang G."/>
            <person name="Wang J."/>
            <person name="Gladyshev V.N."/>
        </authorList>
    </citation>
    <scope>NUCLEOTIDE SEQUENCE [LARGE SCALE GENOMIC DNA]</scope>
</reference>
<evidence type="ECO:0000313" key="2">
    <source>
        <dbReference type="Proteomes" id="UP000006813"/>
    </source>
</evidence>
<dbReference type="InParanoid" id="G5BW32"/>
<dbReference type="InterPro" id="IPR039471">
    <property type="entry name" value="CXorf65-like"/>
</dbReference>
<dbReference type="AlphaFoldDB" id="G5BW32"/>
<protein>
    <submittedName>
        <fullName evidence="1">Uncharacterized protein</fullName>
    </submittedName>
</protein>
<accession>G5BW32</accession>
<dbReference type="PANTHER" id="PTHR33887">
    <property type="entry name" value="PB1 DOMAIN-CONTAINING PROTEIN"/>
    <property type="match status" value="1"/>
</dbReference>
<evidence type="ECO:0000313" key="1">
    <source>
        <dbReference type="EMBL" id="EHB13493.1"/>
    </source>
</evidence>
<name>G5BW32_HETGA</name>
<dbReference type="PANTHER" id="PTHR33887:SF4">
    <property type="entry name" value="AB2-183"/>
    <property type="match status" value="1"/>
</dbReference>
<proteinExistence type="predicted"/>
<sequence>MFIIIKHGDIIDLCDESGTMKMFFMMKTPGEYASKFLTTLNTYYVCKMEHGVPETRIENSYIAIVPLLKNPEPELVGKEYDGRGKNVECAT</sequence>
<dbReference type="Proteomes" id="UP000006813">
    <property type="component" value="Unassembled WGS sequence"/>
</dbReference>
<gene>
    <name evidence="1" type="ORF">GW7_10719</name>
</gene>
<dbReference type="Pfam" id="PF15874">
    <property type="entry name" value="Il2rg"/>
    <property type="match status" value="1"/>
</dbReference>
<dbReference type="EMBL" id="JH172154">
    <property type="protein sequence ID" value="EHB13493.1"/>
    <property type="molecule type" value="Genomic_DNA"/>
</dbReference>
<organism evidence="1 2">
    <name type="scientific">Heterocephalus glaber</name>
    <name type="common">Naked mole rat</name>
    <dbReference type="NCBI Taxonomy" id="10181"/>
    <lineage>
        <taxon>Eukaryota</taxon>
        <taxon>Metazoa</taxon>
        <taxon>Chordata</taxon>
        <taxon>Craniata</taxon>
        <taxon>Vertebrata</taxon>
        <taxon>Euteleostomi</taxon>
        <taxon>Mammalia</taxon>
        <taxon>Eutheria</taxon>
        <taxon>Euarchontoglires</taxon>
        <taxon>Glires</taxon>
        <taxon>Rodentia</taxon>
        <taxon>Hystricomorpha</taxon>
        <taxon>Bathyergidae</taxon>
        <taxon>Heterocephalus</taxon>
    </lineage>
</organism>